<accession>A0A419RT67</accession>
<dbReference type="OrthoDB" id="7499632at2"/>
<dbReference type="AlphaFoldDB" id="A0A419RT67"/>
<evidence type="ECO:0000313" key="1">
    <source>
        <dbReference type="EMBL" id="RJY08978.1"/>
    </source>
</evidence>
<keyword evidence="2" id="KW-1185">Reference proteome</keyword>
<reference evidence="1 2" key="1">
    <citation type="journal article" date="2017" name="Int. J. Syst. Evol. Microbiol.">
        <title>Erythrobacter aquimixticola sp. nov., isolated from the junction between the ocean and a freshwater spring.</title>
        <authorList>
            <person name="Park S."/>
            <person name="Jung Y.T."/>
            <person name="Choi S.J."/>
            <person name="Yoon J.H."/>
        </authorList>
    </citation>
    <scope>NUCLEOTIDE SEQUENCE [LARGE SCALE GENOMIC DNA]</scope>
    <source>
        <strain evidence="1 2">JSSK-14</strain>
    </source>
</reference>
<sequence length="167" mass="18287">MEDSETFAEEPAALELEFAPARLSLGPARILLNWRLAVRNVGERPIVAMRVWSDMVLEDAPRPIAPGPTSANAKLHKLYISAPGEEHPISSEWNIPRDGWPVEEASEPRFVLARFRIIAAGIIPIRRDFRIGGQPADGEGNLEPLAIAGRISIHPELAAIVLEHAAV</sequence>
<comment type="caution">
    <text evidence="1">The sequence shown here is derived from an EMBL/GenBank/DDBJ whole genome shotgun (WGS) entry which is preliminary data.</text>
</comment>
<protein>
    <submittedName>
        <fullName evidence="1">Uncharacterized protein</fullName>
    </submittedName>
</protein>
<dbReference type="RefSeq" id="WP_120047989.1">
    <property type="nucleotide sequence ID" value="NZ_RAHX01000001.1"/>
</dbReference>
<dbReference type="Proteomes" id="UP000285232">
    <property type="component" value="Unassembled WGS sequence"/>
</dbReference>
<evidence type="ECO:0000313" key="2">
    <source>
        <dbReference type="Proteomes" id="UP000285232"/>
    </source>
</evidence>
<proteinExistence type="predicted"/>
<dbReference type="EMBL" id="RAHX01000001">
    <property type="protein sequence ID" value="RJY08978.1"/>
    <property type="molecule type" value="Genomic_DNA"/>
</dbReference>
<gene>
    <name evidence="1" type="ORF">D6201_06030</name>
</gene>
<organism evidence="1 2">
    <name type="scientific">Aurantiacibacter aquimixticola</name>
    <dbReference type="NCBI Taxonomy" id="1958945"/>
    <lineage>
        <taxon>Bacteria</taxon>
        <taxon>Pseudomonadati</taxon>
        <taxon>Pseudomonadota</taxon>
        <taxon>Alphaproteobacteria</taxon>
        <taxon>Sphingomonadales</taxon>
        <taxon>Erythrobacteraceae</taxon>
        <taxon>Aurantiacibacter</taxon>
    </lineage>
</organism>
<name>A0A419RT67_9SPHN</name>